<dbReference type="InterPro" id="IPR002686">
    <property type="entry name" value="Transposase_17"/>
</dbReference>
<evidence type="ECO:0000313" key="3">
    <source>
        <dbReference type="Proteomes" id="UP000198870"/>
    </source>
</evidence>
<reference evidence="2 3" key="1">
    <citation type="submission" date="2016-10" db="EMBL/GenBank/DDBJ databases">
        <authorList>
            <person name="de Groot N.N."/>
        </authorList>
    </citation>
    <scope>NUCLEOTIDE SEQUENCE [LARGE SCALE GENOMIC DNA]</scope>
    <source>
        <strain evidence="2 3">AA1</strain>
    </source>
</reference>
<feature type="domain" description="Transposase IS200-like" evidence="1">
    <location>
        <begin position="9"/>
        <end position="137"/>
    </location>
</feature>
<dbReference type="InterPro" id="IPR036515">
    <property type="entry name" value="Transposase_17_sf"/>
</dbReference>
<dbReference type="NCBIfam" id="NF047646">
    <property type="entry name" value="REP_Tyr_transpos"/>
    <property type="match status" value="1"/>
</dbReference>
<gene>
    <name evidence="2" type="ORF">SAMN05216233_102394</name>
</gene>
<dbReference type="GO" id="GO:0043565">
    <property type="term" value="F:sequence-specific DNA binding"/>
    <property type="evidence" value="ECO:0007669"/>
    <property type="project" value="TreeGrafter"/>
</dbReference>
<evidence type="ECO:0000259" key="1">
    <source>
        <dbReference type="SMART" id="SM01321"/>
    </source>
</evidence>
<dbReference type="SUPFAM" id="SSF143422">
    <property type="entry name" value="Transposase IS200-like"/>
    <property type="match status" value="1"/>
</dbReference>
<evidence type="ECO:0000313" key="2">
    <source>
        <dbReference type="EMBL" id="SCX97721.1"/>
    </source>
</evidence>
<accession>A0A1G5C5V5</accession>
<dbReference type="PANTHER" id="PTHR36966">
    <property type="entry name" value="REP-ASSOCIATED TYROSINE TRANSPOSASE"/>
    <property type="match status" value="1"/>
</dbReference>
<dbReference type="EMBL" id="FMUX01000002">
    <property type="protein sequence ID" value="SCX97721.1"/>
    <property type="molecule type" value="Genomic_DNA"/>
</dbReference>
<keyword evidence="3" id="KW-1185">Reference proteome</keyword>
<dbReference type="Proteomes" id="UP000198870">
    <property type="component" value="Unassembled WGS sequence"/>
</dbReference>
<proteinExistence type="predicted"/>
<name>A0A1G5C5V5_9BACT</name>
<dbReference type="GO" id="GO:0004803">
    <property type="term" value="F:transposase activity"/>
    <property type="evidence" value="ECO:0007669"/>
    <property type="project" value="InterPro"/>
</dbReference>
<dbReference type="AlphaFoldDB" id="A0A1G5C5V5"/>
<dbReference type="SMART" id="SM01321">
    <property type="entry name" value="Y1_Tnp"/>
    <property type="match status" value="1"/>
</dbReference>
<dbReference type="InterPro" id="IPR052715">
    <property type="entry name" value="RAYT_transposase"/>
</dbReference>
<dbReference type="OrthoDB" id="9800147at2"/>
<dbReference type="Gene3D" id="3.30.70.1290">
    <property type="entry name" value="Transposase IS200-like"/>
    <property type="match status" value="1"/>
</dbReference>
<dbReference type="STRING" id="419481.SAMN05216233_102394"/>
<dbReference type="PANTHER" id="PTHR36966:SF1">
    <property type="entry name" value="REP-ASSOCIATED TYROSINE TRANSPOSASE"/>
    <property type="match status" value="1"/>
</dbReference>
<protein>
    <submittedName>
        <fullName evidence="2">Putative transposase</fullName>
    </submittedName>
</protein>
<dbReference type="GO" id="GO:0006313">
    <property type="term" value="P:DNA transposition"/>
    <property type="evidence" value="ECO:0007669"/>
    <property type="project" value="InterPro"/>
</dbReference>
<organism evidence="2 3">
    <name type="scientific">Desulfoluna spongiiphila</name>
    <dbReference type="NCBI Taxonomy" id="419481"/>
    <lineage>
        <taxon>Bacteria</taxon>
        <taxon>Pseudomonadati</taxon>
        <taxon>Thermodesulfobacteriota</taxon>
        <taxon>Desulfobacteria</taxon>
        <taxon>Desulfobacterales</taxon>
        <taxon>Desulfolunaceae</taxon>
        <taxon>Desulfoluna</taxon>
    </lineage>
</organism>
<sequence length="184" mass="21566">MPNYRREKIAGATLFFTVVTHMRRPILCEEPVRKALREGIERVRAVSPFTIDAWVLLPDHLHCIWTLPAGDGDFSLRWAKIKQHVTAACETCFFRDEMMSESRSRRGEGTIWQRRFWEHRIRDDRDFETHMDYIHYNPVKHGVVEVVSTWPWSTYHRYVAQGVYPNDWGGADMPCHAGDFGESG</sequence>